<sequence length="565" mass="62307">MLKLSNSVSYSDWINQLTRFARELAEEILPHYVKAHTSLALVDFKKNIDELPEQRSASDKPNVVKGYVWGLATSVIGLLLRQKSFDASPSALTELGILHDYGIFLARVDGVSCEIFSVFENNLLIGSLAVDLGDTRYNEAVLRWIVIDRERNFMQTADILLDAVLRLIDQWKFSRISNGLTTEIAMEAIRSVVDQVRANSRDINNQKAMRRTLGHLMNVDYMPPEIYIVIGKWCARIRNRHTARWFLLSLLKIRPGTLNSYRTLATNLNQLEAPELAALCLKKALEIFPNDVGLYTHLGWTLIKAGDAEEARKIFSKVASLSEGQTNLTKAFLAADALIKSPLETLYGGKEIFPTLVLADDGVGRRGPAEGLRVGVVGVEVGPDVLVQLDDGAEHAALEAPLRQRGEQTLNGVDPGGRGRREVDVEARMPDQPAFHRLGLVGGVVVEDQVQVEVGRGLPVDQPQEADELGGTMAEHALTDDGARLHVERGEQRRRAMPLVVVGHGRTPAALHRQPQLGAVEGLDLALLVHGQHQGSLGRVDVEPDDVADLLDELRVVRELEGLNP</sequence>
<protein>
    <submittedName>
        <fullName evidence="2">Uncharacterized protein</fullName>
    </submittedName>
</protein>
<dbReference type="PROSITE" id="PS50005">
    <property type="entry name" value="TPR"/>
    <property type="match status" value="1"/>
</dbReference>
<dbReference type="Proteomes" id="UP000800200">
    <property type="component" value="Unassembled WGS sequence"/>
</dbReference>
<evidence type="ECO:0000313" key="3">
    <source>
        <dbReference type="Proteomes" id="UP000800200"/>
    </source>
</evidence>
<accession>A0A6A6D541</accession>
<reference evidence="2" key="1">
    <citation type="journal article" date="2020" name="Stud. Mycol.">
        <title>101 Dothideomycetes genomes: a test case for predicting lifestyles and emergence of pathogens.</title>
        <authorList>
            <person name="Haridas S."/>
            <person name="Albert R."/>
            <person name="Binder M."/>
            <person name="Bloem J."/>
            <person name="Labutti K."/>
            <person name="Salamov A."/>
            <person name="Andreopoulos B."/>
            <person name="Baker S."/>
            <person name="Barry K."/>
            <person name="Bills G."/>
            <person name="Bluhm B."/>
            <person name="Cannon C."/>
            <person name="Castanera R."/>
            <person name="Culley D."/>
            <person name="Daum C."/>
            <person name="Ezra D."/>
            <person name="Gonzalez J."/>
            <person name="Henrissat B."/>
            <person name="Kuo A."/>
            <person name="Liang C."/>
            <person name="Lipzen A."/>
            <person name="Lutzoni F."/>
            <person name="Magnuson J."/>
            <person name="Mondo S."/>
            <person name="Nolan M."/>
            <person name="Ohm R."/>
            <person name="Pangilinan J."/>
            <person name="Park H.-J."/>
            <person name="Ramirez L."/>
            <person name="Alfaro M."/>
            <person name="Sun H."/>
            <person name="Tritt A."/>
            <person name="Yoshinaga Y."/>
            <person name="Zwiers L.-H."/>
            <person name="Turgeon B."/>
            <person name="Goodwin S."/>
            <person name="Spatafora J."/>
            <person name="Crous P."/>
            <person name="Grigoriev I."/>
        </authorList>
    </citation>
    <scope>NUCLEOTIDE SEQUENCE</scope>
    <source>
        <strain evidence="2">CBS 207.26</strain>
    </source>
</reference>
<dbReference type="AlphaFoldDB" id="A0A6A6D541"/>
<organism evidence="2 3">
    <name type="scientific">Zopfia rhizophila CBS 207.26</name>
    <dbReference type="NCBI Taxonomy" id="1314779"/>
    <lineage>
        <taxon>Eukaryota</taxon>
        <taxon>Fungi</taxon>
        <taxon>Dikarya</taxon>
        <taxon>Ascomycota</taxon>
        <taxon>Pezizomycotina</taxon>
        <taxon>Dothideomycetes</taxon>
        <taxon>Dothideomycetes incertae sedis</taxon>
        <taxon>Zopfiaceae</taxon>
        <taxon>Zopfia</taxon>
    </lineage>
</organism>
<evidence type="ECO:0000256" key="1">
    <source>
        <dbReference type="PROSITE-ProRule" id="PRU00339"/>
    </source>
</evidence>
<dbReference type="InterPro" id="IPR019734">
    <property type="entry name" value="TPR_rpt"/>
</dbReference>
<dbReference type="Pfam" id="PF13431">
    <property type="entry name" value="TPR_17"/>
    <property type="match status" value="1"/>
</dbReference>
<dbReference type="Gene3D" id="1.25.40.10">
    <property type="entry name" value="Tetratricopeptide repeat domain"/>
    <property type="match status" value="1"/>
</dbReference>
<feature type="repeat" description="TPR" evidence="1">
    <location>
        <begin position="292"/>
        <end position="325"/>
    </location>
</feature>
<feature type="non-terminal residue" evidence="2">
    <location>
        <position position="565"/>
    </location>
</feature>
<name>A0A6A6D541_9PEZI</name>
<gene>
    <name evidence="2" type="ORF">K469DRAFT_688364</name>
</gene>
<dbReference type="InterPro" id="IPR011990">
    <property type="entry name" value="TPR-like_helical_dom_sf"/>
</dbReference>
<dbReference type="SUPFAM" id="SSF48452">
    <property type="entry name" value="TPR-like"/>
    <property type="match status" value="1"/>
</dbReference>
<dbReference type="EMBL" id="ML994876">
    <property type="protein sequence ID" value="KAF2174487.1"/>
    <property type="molecule type" value="Genomic_DNA"/>
</dbReference>
<proteinExistence type="predicted"/>
<keyword evidence="3" id="KW-1185">Reference proteome</keyword>
<keyword evidence="1" id="KW-0802">TPR repeat</keyword>
<evidence type="ECO:0000313" key="2">
    <source>
        <dbReference type="EMBL" id="KAF2174487.1"/>
    </source>
</evidence>